<feature type="region of interest" description="Disordered" evidence="1">
    <location>
        <begin position="478"/>
        <end position="501"/>
    </location>
</feature>
<organism evidence="3 4">
    <name type="scientific">Pseudomonas aegrilactucae</name>
    <dbReference type="NCBI Taxonomy" id="2854028"/>
    <lineage>
        <taxon>Bacteria</taxon>
        <taxon>Pseudomonadati</taxon>
        <taxon>Pseudomonadota</taxon>
        <taxon>Gammaproteobacteria</taxon>
        <taxon>Pseudomonadales</taxon>
        <taxon>Pseudomonadaceae</taxon>
        <taxon>Pseudomonas</taxon>
    </lineage>
</organism>
<keyword evidence="2" id="KW-0812">Transmembrane</keyword>
<proteinExistence type="predicted"/>
<feature type="transmembrane region" description="Helical" evidence="2">
    <location>
        <begin position="194"/>
        <end position="212"/>
    </location>
</feature>
<keyword evidence="4" id="KW-1185">Reference proteome</keyword>
<reference evidence="3" key="1">
    <citation type="journal article" date="2022" name="Int. J. Syst. Evol. Microbiol.">
        <title>Pseudomonas aegrilactucae sp. nov. and Pseudomonas morbosilactucae sp. nov., pathogens causing bacterial rot of lettuce in Japan.</title>
        <authorList>
            <person name="Sawada H."/>
            <person name="Fujikawa T."/>
            <person name="Satou M."/>
        </authorList>
    </citation>
    <scope>NUCLEOTIDE SEQUENCE</scope>
    <source>
        <strain evidence="3">MAFF 301350</strain>
    </source>
</reference>
<feature type="transmembrane region" description="Helical" evidence="2">
    <location>
        <begin position="128"/>
        <end position="150"/>
    </location>
</feature>
<accession>A0A9Q2XKD9</accession>
<protein>
    <recommendedName>
        <fullName evidence="5">Phage tail tape measure protein</fullName>
    </recommendedName>
</protein>
<reference evidence="3" key="2">
    <citation type="journal article" date="2023" name="Plant Pathol.">
        <title>Dismantling and reorganizing Pseudomonas marginalis sensu#lato.</title>
        <authorList>
            <person name="Sawada H."/>
            <person name="Fujikawa T."/>
            <person name="Satou M."/>
        </authorList>
    </citation>
    <scope>NUCLEOTIDE SEQUENCE</scope>
    <source>
        <strain evidence="3">MAFF 301350</strain>
    </source>
</reference>
<evidence type="ECO:0000313" key="4">
    <source>
        <dbReference type="Proteomes" id="UP001106592"/>
    </source>
</evidence>
<dbReference type="Proteomes" id="UP001106592">
    <property type="component" value="Unassembled WGS sequence"/>
</dbReference>
<gene>
    <name evidence="3" type="ORF">KUO17_16030</name>
</gene>
<comment type="caution">
    <text evidence="3">The sequence shown here is derived from an EMBL/GenBank/DDBJ whole genome shotgun (WGS) entry which is preliminary data.</text>
</comment>
<keyword evidence="2" id="KW-1133">Transmembrane helix</keyword>
<evidence type="ECO:0000313" key="3">
    <source>
        <dbReference type="EMBL" id="MBV6288518.1"/>
    </source>
</evidence>
<evidence type="ECO:0008006" key="5">
    <source>
        <dbReference type="Google" id="ProtNLM"/>
    </source>
</evidence>
<evidence type="ECO:0000256" key="1">
    <source>
        <dbReference type="SAM" id="MobiDB-lite"/>
    </source>
</evidence>
<dbReference type="RefSeq" id="WP_217976513.1">
    <property type="nucleotide sequence ID" value="NZ_JAHTBI010000053.1"/>
</dbReference>
<evidence type="ECO:0000256" key="2">
    <source>
        <dbReference type="SAM" id="Phobius"/>
    </source>
</evidence>
<dbReference type="AlphaFoldDB" id="A0A9Q2XKD9"/>
<dbReference type="EMBL" id="JAHTBI010000053">
    <property type="protein sequence ID" value="MBV6288518.1"/>
    <property type="molecule type" value="Genomic_DNA"/>
</dbReference>
<sequence length="501" mass="52576">MADQLPLNRLVVDARQLSVNLIQVRQAAREVVAQTPKVEGFRAALQGSKLAEVDLGTLLKGEGLAAPFVSGVKAALAFEQYVHDLELGPVQVDPLENTGLDRESLARLLPQAGVLQAKESFEQLEGSINGVVLAFGVALLPVAVALAQAITPLLQNLAQLIVINPNLAEGLAAAAAAFTVFRVAAMLALSATGIGLLVTAVAIGVGLIVAYWEPLGAFFTQVAATVVGVWNGMTEWFVGLWSGLTATAQSIWEGIQAVVAWDPLPALVMVWVRLPFWIEGLITRTVDVVATGWARMREYFGWSPLPSLEEGWGAVTEYLGGWAQAIMARLEGVRAAFNGLFNGSPLEALQEKWAPVQAWIKDWVDKISALVAPIAQLLGASLGAELQEAGKAISDWSAPQAKATVVLAGALASGTPTEDTPPRDPALQGTSMLASTAAASPAPSLVQQTAEAQRMALDGSLLVRFDNAPPGISVVNTQSSQPGVSIRGDVGMRSLSQGAQP</sequence>
<feature type="transmembrane region" description="Helical" evidence="2">
    <location>
        <begin position="170"/>
        <end position="189"/>
    </location>
</feature>
<keyword evidence="2" id="KW-0472">Membrane</keyword>
<name>A0A9Q2XKD9_9PSED</name>